<dbReference type="EMBL" id="KZ613937">
    <property type="protein sequence ID" value="PMD48779.1"/>
    <property type="molecule type" value="Genomic_DNA"/>
</dbReference>
<gene>
    <name evidence="2" type="ORF">L207DRAFT_505817</name>
</gene>
<dbReference type="Proteomes" id="UP000235786">
    <property type="component" value="Unassembled WGS sequence"/>
</dbReference>
<feature type="region of interest" description="Disordered" evidence="1">
    <location>
        <begin position="226"/>
        <end position="279"/>
    </location>
</feature>
<name>A0A2J6SDE8_HYAVF</name>
<organism evidence="2 3">
    <name type="scientific">Hyaloscypha variabilis (strain UAMH 11265 / GT02V1 / F)</name>
    <name type="common">Meliniomyces variabilis</name>
    <dbReference type="NCBI Taxonomy" id="1149755"/>
    <lineage>
        <taxon>Eukaryota</taxon>
        <taxon>Fungi</taxon>
        <taxon>Dikarya</taxon>
        <taxon>Ascomycota</taxon>
        <taxon>Pezizomycotina</taxon>
        <taxon>Leotiomycetes</taxon>
        <taxon>Helotiales</taxon>
        <taxon>Hyaloscyphaceae</taxon>
        <taxon>Hyaloscypha</taxon>
        <taxon>Hyaloscypha variabilis</taxon>
    </lineage>
</organism>
<feature type="compositionally biased region" description="Low complexity" evidence="1">
    <location>
        <begin position="33"/>
        <end position="48"/>
    </location>
</feature>
<feature type="compositionally biased region" description="Polar residues" evidence="1">
    <location>
        <begin position="1"/>
        <end position="15"/>
    </location>
</feature>
<sequence length="279" mass="28047">MSPVVTSSPLSNSPYLNALGSSGVAPPPGLYNSFSGSASSPESGFQSQHGSGVASTLGMANNLGMASTPGMSSTPGVTSNYGMANTPGTSSTPGMTSNSGMVSTPSSGLPTQNPYQATMGNQSVTSSPLSHWSQPRPSTPTLGFYEKIPPSSDPGNMAGVRRTSLGHIARTASRDRAGMHSNVGNGTPLRADSPAFHSALGVAATRPPFPSPEFGNHVMGLVGVQGQQHDGTGVSGRTGSRPAGIYAQPPSTGMGSGADDRANADGLDAAARNLNKWSS</sequence>
<feature type="compositionally biased region" description="Low complexity" evidence="1">
    <location>
        <begin position="85"/>
        <end position="101"/>
    </location>
</feature>
<feature type="compositionally biased region" description="Polar residues" evidence="1">
    <location>
        <begin position="69"/>
        <end position="83"/>
    </location>
</feature>
<evidence type="ECO:0000313" key="3">
    <source>
        <dbReference type="Proteomes" id="UP000235786"/>
    </source>
</evidence>
<keyword evidence="3" id="KW-1185">Reference proteome</keyword>
<evidence type="ECO:0000313" key="2">
    <source>
        <dbReference type="EMBL" id="PMD48779.1"/>
    </source>
</evidence>
<dbReference type="OrthoDB" id="10683340at2759"/>
<evidence type="ECO:0000256" key="1">
    <source>
        <dbReference type="SAM" id="MobiDB-lite"/>
    </source>
</evidence>
<reference evidence="2 3" key="1">
    <citation type="submission" date="2016-04" db="EMBL/GenBank/DDBJ databases">
        <title>A degradative enzymes factory behind the ericoid mycorrhizal symbiosis.</title>
        <authorList>
            <consortium name="DOE Joint Genome Institute"/>
            <person name="Martino E."/>
            <person name="Morin E."/>
            <person name="Grelet G."/>
            <person name="Kuo A."/>
            <person name="Kohler A."/>
            <person name="Daghino S."/>
            <person name="Barry K."/>
            <person name="Choi C."/>
            <person name="Cichocki N."/>
            <person name="Clum A."/>
            <person name="Copeland A."/>
            <person name="Hainaut M."/>
            <person name="Haridas S."/>
            <person name="Labutti K."/>
            <person name="Lindquist E."/>
            <person name="Lipzen A."/>
            <person name="Khouja H.-R."/>
            <person name="Murat C."/>
            <person name="Ohm R."/>
            <person name="Olson A."/>
            <person name="Spatafora J."/>
            <person name="Veneault-Fourrey C."/>
            <person name="Henrissat B."/>
            <person name="Grigoriev I."/>
            <person name="Martin F."/>
            <person name="Perotto S."/>
        </authorList>
    </citation>
    <scope>NUCLEOTIDE SEQUENCE [LARGE SCALE GENOMIC DNA]</scope>
    <source>
        <strain evidence="2 3">F</strain>
    </source>
</reference>
<dbReference type="AlphaFoldDB" id="A0A2J6SDE8"/>
<protein>
    <submittedName>
        <fullName evidence="2">Uncharacterized protein</fullName>
    </submittedName>
</protein>
<feature type="region of interest" description="Disordered" evidence="1">
    <location>
        <begin position="1"/>
        <end position="137"/>
    </location>
</feature>
<feature type="compositionally biased region" description="Polar residues" evidence="1">
    <location>
        <begin position="102"/>
        <end position="137"/>
    </location>
</feature>
<feature type="compositionally biased region" description="Polar residues" evidence="1">
    <location>
        <begin position="226"/>
        <end position="238"/>
    </location>
</feature>
<proteinExistence type="predicted"/>
<accession>A0A2J6SDE8</accession>